<dbReference type="InterPro" id="IPR036291">
    <property type="entry name" value="NAD(P)-bd_dom_sf"/>
</dbReference>
<evidence type="ECO:0000259" key="3">
    <source>
        <dbReference type="Pfam" id="PF02719"/>
    </source>
</evidence>
<dbReference type="AlphaFoldDB" id="A0A1G2HNH0"/>
<comment type="similarity">
    <text evidence="1">Belongs to the polysaccharide synthase family.</text>
</comment>
<sequence length="621" mass="69474">MNLFKRTALTRTLFFVSSDIALIVISILLAFLMRFDGQIPPHYYQFIIRMAALAIIFTIPIFYFQRLYSFSWSYVSANEAISLFKASLISFLFLSIAIYISNYFPKFQNFPRSTIFISYILIFTLCGALRFSKKIYLHIRGSSRLMEKERTLIVGAGDAGEQILRNMLSSAKNNYYPVGFVDDSNIKQGVKIHGLKVLGKISDLPRIIVNSEIRQLIIALPSASNKVIKQAVELGRSAGLKKIKIAPPMNEIIRGEVSLKNLKDVGVEDLLGRDPVGLDKKQIENFIKDNVVLITGAAGSIGSELTRQVAKFRPSKLVLLDQDETGIFAIAKEMQDKFPMLQMPSLIADIRDKEKMDAVFKEFHPQIVFHAAAYKHVPLMELQPDEAVKNNVFGTEILADISAEHGVEKFIFISTDKAVNPTSVMGATKRAGEMICQEHNQAGGAKFISVRFGNVLNSRGSVIPIFREQIRKGGPVEVTDPEMKRYFMLTSEACLLVMQAGAMGQGGEVFVLDMGKPVKILDLAREMIKLSGFEPDKDIAIVFVGIRPGEKLFEEILTAEEGTVVTENQKIFMAKLSQINVGEFAEKLEKLKESAVKNNKEEIIKNLKDIIPSFANQTYEK</sequence>
<gene>
    <name evidence="4" type="ORF">A2730_01355</name>
</gene>
<evidence type="ECO:0000256" key="2">
    <source>
        <dbReference type="SAM" id="Phobius"/>
    </source>
</evidence>
<evidence type="ECO:0000256" key="1">
    <source>
        <dbReference type="ARBA" id="ARBA00007430"/>
    </source>
</evidence>
<dbReference type="Gene3D" id="3.40.50.720">
    <property type="entry name" value="NAD(P)-binding Rossmann-like Domain"/>
    <property type="match status" value="2"/>
</dbReference>
<dbReference type="SUPFAM" id="SSF51735">
    <property type="entry name" value="NAD(P)-binding Rossmann-fold domains"/>
    <property type="match status" value="2"/>
</dbReference>
<feature type="transmembrane region" description="Helical" evidence="2">
    <location>
        <begin position="12"/>
        <end position="31"/>
    </location>
</feature>
<evidence type="ECO:0000313" key="5">
    <source>
        <dbReference type="Proteomes" id="UP000176855"/>
    </source>
</evidence>
<dbReference type="Pfam" id="PF13727">
    <property type="entry name" value="CoA_binding_3"/>
    <property type="match status" value="1"/>
</dbReference>
<feature type="domain" description="Polysaccharide biosynthesis protein CapD-like" evidence="3">
    <location>
        <begin position="292"/>
        <end position="575"/>
    </location>
</feature>
<feature type="transmembrane region" description="Helical" evidence="2">
    <location>
        <begin position="83"/>
        <end position="101"/>
    </location>
</feature>
<dbReference type="EMBL" id="MHOO01000011">
    <property type="protein sequence ID" value="OGZ63939.1"/>
    <property type="molecule type" value="Genomic_DNA"/>
</dbReference>
<organism evidence="4 5">
    <name type="scientific">Candidatus Staskawiczbacteria bacterium RIFCSPHIGHO2_01_FULL_39_25</name>
    <dbReference type="NCBI Taxonomy" id="1802202"/>
    <lineage>
        <taxon>Bacteria</taxon>
        <taxon>Candidatus Staskawicziibacteriota</taxon>
    </lineage>
</organism>
<dbReference type="PANTHER" id="PTHR43318">
    <property type="entry name" value="UDP-N-ACETYLGLUCOSAMINE 4,6-DEHYDRATASE"/>
    <property type="match status" value="1"/>
</dbReference>
<name>A0A1G2HNH0_9BACT</name>
<dbReference type="PANTHER" id="PTHR43318:SF1">
    <property type="entry name" value="POLYSACCHARIDE BIOSYNTHESIS PROTEIN EPSC-RELATED"/>
    <property type="match status" value="1"/>
</dbReference>
<feature type="transmembrane region" description="Helical" evidence="2">
    <location>
        <begin position="113"/>
        <end position="131"/>
    </location>
</feature>
<dbReference type="Proteomes" id="UP000176855">
    <property type="component" value="Unassembled WGS sequence"/>
</dbReference>
<dbReference type="STRING" id="1802202.A2730_01355"/>
<reference evidence="4 5" key="1">
    <citation type="journal article" date="2016" name="Nat. Commun.">
        <title>Thousands of microbial genomes shed light on interconnected biogeochemical processes in an aquifer system.</title>
        <authorList>
            <person name="Anantharaman K."/>
            <person name="Brown C.T."/>
            <person name="Hug L.A."/>
            <person name="Sharon I."/>
            <person name="Castelle C.J."/>
            <person name="Probst A.J."/>
            <person name="Thomas B.C."/>
            <person name="Singh A."/>
            <person name="Wilkins M.J."/>
            <person name="Karaoz U."/>
            <person name="Brodie E.L."/>
            <person name="Williams K.H."/>
            <person name="Hubbard S.S."/>
            <person name="Banfield J.F."/>
        </authorList>
    </citation>
    <scope>NUCLEOTIDE SEQUENCE [LARGE SCALE GENOMIC DNA]</scope>
</reference>
<evidence type="ECO:0000313" key="4">
    <source>
        <dbReference type="EMBL" id="OGZ63939.1"/>
    </source>
</evidence>
<dbReference type="InterPro" id="IPR051203">
    <property type="entry name" value="Polysaccharide_Synthase-Rel"/>
</dbReference>
<comment type="caution">
    <text evidence="4">The sequence shown here is derived from an EMBL/GenBank/DDBJ whole genome shotgun (WGS) entry which is preliminary data.</text>
</comment>
<protein>
    <recommendedName>
        <fullName evidence="3">Polysaccharide biosynthesis protein CapD-like domain-containing protein</fullName>
    </recommendedName>
</protein>
<dbReference type="Pfam" id="PF02719">
    <property type="entry name" value="Polysacc_synt_2"/>
    <property type="match status" value="1"/>
</dbReference>
<keyword evidence="2" id="KW-0472">Membrane</keyword>
<accession>A0A1G2HNH0</accession>
<dbReference type="InterPro" id="IPR003869">
    <property type="entry name" value="Polysac_CapD-like"/>
</dbReference>
<keyword evidence="2" id="KW-1133">Transmembrane helix</keyword>
<keyword evidence="2" id="KW-0812">Transmembrane</keyword>
<proteinExistence type="inferred from homology"/>
<feature type="transmembrane region" description="Helical" evidence="2">
    <location>
        <begin position="43"/>
        <end position="63"/>
    </location>
</feature>
<dbReference type="CDD" id="cd05237">
    <property type="entry name" value="UDP_invert_4-6DH_SDR_e"/>
    <property type="match status" value="1"/>
</dbReference>